<dbReference type="NCBIfam" id="NF003505">
    <property type="entry name" value="PRK05170.2-3"/>
    <property type="match status" value="1"/>
</dbReference>
<dbReference type="InterPro" id="IPR008228">
    <property type="entry name" value="UCP006173"/>
</dbReference>
<reference evidence="2 3" key="1">
    <citation type="submission" date="2023-06" db="EMBL/GenBank/DDBJ databases">
        <title>Alteromonas sp. ASW11-36 isolated from intertidal sand.</title>
        <authorList>
            <person name="Li Y."/>
        </authorList>
    </citation>
    <scope>NUCLEOTIDE SEQUENCE [LARGE SCALE GENOMIC DNA]</scope>
    <source>
        <strain evidence="2 3">ASW11-36</strain>
    </source>
</reference>
<dbReference type="Pfam" id="PF03692">
    <property type="entry name" value="CxxCxxCC"/>
    <property type="match status" value="1"/>
</dbReference>
<dbReference type="RefSeq" id="WP_289364598.1">
    <property type="nucleotide sequence ID" value="NZ_JAUCBP010000007.1"/>
</dbReference>
<evidence type="ECO:0000313" key="2">
    <source>
        <dbReference type="EMBL" id="MDM7860293.1"/>
    </source>
</evidence>
<dbReference type="Proteomes" id="UP001234343">
    <property type="component" value="Unassembled WGS sequence"/>
</dbReference>
<accession>A0ABT7SVR5</accession>
<evidence type="ECO:0000256" key="1">
    <source>
        <dbReference type="HAMAP-Rule" id="MF_00676"/>
    </source>
</evidence>
<sequence>MAETPFWETKTLAEMTPREWESICDGCAKCCLHKFIDDESEERSVYEVDGSEVIHDGEQVHFTNIVCELLNTKTCSCTDYANRTTLVPECVQLTKDNLEQIYYMPPSCSYRRLQEGRGLPSWHPLLNGNKKSAMHKAGMSVRGKTVSEADVYLDDFQQYIALWPLEDVD</sequence>
<dbReference type="HAMAP" id="MF_00676">
    <property type="entry name" value="UPF0260"/>
    <property type="match status" value="1"/>
</dbReference>
<dbReference type="EMBL" id="JAUCBP010000007">
    <property type="protein sequence ID" value="MDM7860293.1"/>
    <property type="molecule type" value="Genomic_DNA"/>
</dbReference>
<gene>
    <name evidence="2" type="ORF">QTP81_06770</name>
</gene>
<evidence type="ECO:0000313" key="3">
    <source>
        <dbReference type="Proteomes" id="UP001234343"/>
    </source>
</evidence>
<organism evidence="2 3">
    <name type="scientific">Alteromonas arenosi</name>
    <dbReference type="NCBI Taxonomy" id="3055817"/>
    <lineage>
        <taxon>Bacteria</taxon>
        <taxon>Pseudomonadati</taxon>
        <taxon>Pseudomonadota</taxon>
        <taxon>Gammaproteobacteria</taxon>
        <taxon>Alteromonadales</taxon>
        <taxon>Alteromonadaceae</taxon>
        <taxon>Alteromonas/Salinimonas group</taxon>
        <taxon>Alteromonas</taxon>
    </lineage>
</organism>
<keyword evidence="3" id="KW-1185">Reference proteome</keyword>
<comment type="caution">
    <text evidence="2">The sequence shown here is derived from an EMBL/GenBank/DDBJ whole genome shotgun (WGS) entry which is preliminary data.</text>
</comment>
<dbReference type="PANTHER" id="PTHR37421:SF1">
    <property type="entry name" value="UPF0260 PROTEIN YCGN"/>
    <property type="match status" value="1"/>
</dbReference>
<comment type="similarity">
    <text evidence="1">Belongs to the UPF0260 family.</text>
</comment>
<protein>
    <recommendedName>
        <fullName evidence="1">UPF0260 protein QTP81_06770</fullName>
    </recommendedName>
</protein>
<dbReference type="PANTHER" id="PTHR37421">
    <property type="entry name" value="UPF0260 PROTEIN YCGN"/>
    <property type="match status" value="1"/>
</dbReference>
<name>A0ABT7SVR5_9ALTE</name>
<dbReference type="InterPro" id="IPR005358">
    <property type="entry name" value="Puta_zinc/iron-chelating_dom"/>
</dbReference>
<dbReference type="PIRSF" id="PIRSF006173">
    <property type="entry name" value="UCP006173"/>
    <property type="match status" value="1"/>
</dbReference>
<proteinExistence type="inferred from homology"/>